<evidence type="ECO:0000313" key="2">
    <source>
        <dbReference type="Proteomes" id="UP001432322"/>
    </source>
</evidence>
<protein>
    <recommendedName>
        <fullName evidence="3">Secreted protein</fullName>
    </recommendedName>
</protein>
<proteinExistence type="predicted"/>
<reference evidence="1" key="1">
    <citation type="submission" date="2023-10" db="EMBL/GenBank/DDBJ databases">
        <title>Genome assembly of Pristionchus species.</title>
        <authorList>
            <person name="Yoshida K."/>
            <person name="Sommer R.J."/>
        </authorList>
    </citation>
    <scope>NUCLEOTIDE SEQUENCE</scope>
    <source>
        <strain evidence="1">RS5133</strain>
    </source>
</reference>
<evidence type="ECO:0008006" key="3">
    <source>
        <dbReference type="Google" id="ProtNLM"/>
    </source>
</evidence>
<accession>A0AAV5W2N2</accession>
<gene>
    <name evidence="1" type="ORF">PFISCL1PPCAC_16293</name>
</gene>
<organism evidence="1 2">
    <name type="scientific">Pristionchus fissidentatus</name>
    <dbReference type="NCBI Taxonomy" id="1538716"/>
    <lineage>
        <taxon>Eukaryota</taxon>
        <taxon>Metazoa</taxon>
        <taxon>Ecdysozoa</taxon>
        <taxon>Nematoda</taxon>
        <taxon>Chromadorea</taxon>
        <taxon>Rhabditida</taxon>
        <taxon>Rhabditina</taxon>
        <taxon>Diplogasteromorpha</taxon>
        <taxon>Diplogasteroidea</taxon>
        <taxon>Neodiplogasteridae</taxon>
        <taxon>Pristionchus</taxon>
    </lineage>
</organism>
<dbReference type="EMBL" id="BTSY01000004">
    <property type="protein sequence ID" value="GMT24996.1"/>
    <property type="molecule type" value="Genomic_DNA"/>
</dbReference>
<dbReference type="AlphaFoldDB" id="A0AAV5W2N2"/>
<comment type="caution">
    <text evidence="1">The sequence shown here is derived from an EMBL/GenBank/DDBJ whole genome shotgun (WGS) entry which is preliminary data.</text>
</comment>
<dbReference type="Proteomes" id="UP001432322">
    <property type="component" value="Unassembled WGS sequence"/>
</dbReference>
<keyword evidence="2" id="KW-1185">Reference proteome</keyword>
<name>A0AAV5W2N2_9BILA</name>
<sequence>MVSWSTSLVPSLCSLHFYRLLRELSVGWRMLLFVPFFLLNSSNTLRREATSKDEWEEEERRPMGKTDLKAVVLPLSSTASCPL</sequence>
<evidence type="ECO:0000313" key="1">
    <source>
        <dbReference type="EMBL" id="GMT24996.1"/>
    </source>
</evidence>